<dbReference type="PRINTS" id="PR00463">
    <property type="entry name" value="EP450I"/>
</dbReference>
<dbReference type="InterPro" id="IPR036396">
    <property type="entry name" value="Cyt_P450_sf"/>
</dbReference>
<evidence type="ECO:0000313" key="9">
    <source>
        <dbReference type="EMBL" id="KAK4352159.1"/>
    </source>
</evidence>
<evidence type="ECO:0000256" key="6">
    <source>
        <dbReference type="ARBA" id="ARBA00023033"/>
    </source>
</evidence>
<dbReference type="FunFam" id="1.10.630.10:FF:000026">
    <property type="entry name" value="Cytochrome P450 82C4"/>
    <property type="match status" value="1"/>
</dbReference>
<name>A0AAE1RJ91_9SOLA</name>
<dbReference type="GO" id="GO:0020037">
    <property type="term" value="F:heme binding"/>
    <property type="evidence" value="ECO:0007669"/>
    <property type="project" value="InterPro"/>
</dbReference>
<dbReference type="Proteomes" id="UP001291623">
    <property type="component" value="Unassembled WGS sequence"/>
</dbReference>
<keyword evidence="3 7" id="KW-0479">Metal-binding</keyword>
<dbReference type="InterPro" id="IPR002401">
    <property type="entry name" value="Cyt_P450_E_grp-I"/>
</dbReference>
<dbReference type="Gene3D" id="1.10.630.10">
    <property type="entry name" value="Cytochrome P450"/>
    <property type="match status" value="1"/>
</dbReference>
<evidence type="ECO:0000256" key="2">
    <source>
        <dbReference type="ARBA" id="ARBA00022617"/>
    </source>
</evidence>
<evidence type="ECO:0000256" key="1">
    <source>
        <dbReference type="ARBA" id="ARBA00001971"/>
    </source>
</evidence>
<evidence type="ECO:0000256" key="7">
    <source>
        <dbReference type="PIRSR" id="PIRSR602401-1"/>
    </source>
</evidence>
<feature type="binding site" description="axial binding residue" evidence="7">
    <location>
        <position position="450"/>
    </location>
    <ligand>
        <name>heme</name>
        <dbReference type="ChEBI" id="CHEBI:30413"/>
    </ligand>
    <ligandPart>
        <name>Fe</name>
        <dbReference type="ChEBI" id="CHEBI:18248"/>
    </ligandPart>
</feature>
<evidence type="ECO:0008006" key="11">
    <source>
        <dbReference type="Google" id="ProtNLM"/>
    </source>
</evidence>
<dbReference type="PANTHER" id="PTHR47947:SF24">
    <property type="entry name" value="ISOFLAVONE 2'-HYDROXYLASE-LIKE"/>
    <property type="match status" value="1"/>
</dbReference>
<keyword evidence="6 8" id="KW-0503">Monooxygenase</keyword>
<proteinExistence type="inferred from homology"/>
<dbReference type="AlphaFoldDB" id="A0AAE1RJ91"/>
<gene>
    <name evidence="9" type="ORF">RND71_027677</name>
</gene>
<dbReference type="InterPro" id="IPR017972">
    <property type="entry name" value="Cyt_P450_CS"/>
</dbReference>
<dbReference type="Pfam" id="PF00067">
    <property type="entry name" value="p450"/>
    <property type="match status" value="1"/>
</dbReference>
<evidence type="ECO:0000256" key="3">
    <source>
        <dbReference type="ARBA" id="ARBA00022723"/>
    </source>
</evidence>
<dbReference type="InterPro" id="IPR050651">
    <property type="entry name" value="Plant_Cytochrome_P450_Monoox"/>
</dbReference>
<evidence type="ECO:0000256" key="4">
    <source>
        <dbReference type="ARBA" id="ARBA00023002"/>
    </source>
</evidence>
<dbReference type="PANTHER" id="PTHR47947">
    <property type="entry name" value="CYTOCHROME P450 82C3-RELATED"/>
    <property type="match status" value="1"/>
</dbReference>
<keyword evidence="5 7" id="KW-0408">Iron</keyword>
<sequence>MELSSIYLAIPMFLALYILTQHVLHKLQNLPPCPFPILPIIGHLYLLKNPMHKNLSKLSKTYGPVLFLQFGSRRVLIVASPSAAEECLSKNDIIFANRPRLVAGKYFGQNYASLAWSSYGDHWRNLRRIASTQLLSSYRVQALSIFRTDEVHLMIQHLFQKCKNNDSYQKVDMKSLLFEVTFNSITRMLAGKRFYGERVVDSEEATRFQEIVGEQVKVLAKSSKQEFLPFFRWFSLEGIEKMCEDVQRKRDVFVQNWIEGFRKMRSNRITTNKENKDRTTIEILLSLQETDPEYYTDEMIRGLMLTLLTAASNTSADTMEWTMTHLLNNPEILKKARAEIDKVIGQQRLIDESDVPQLHYLKLIIMETLRMHPVVPLLLPHESSKDCTVGGFHVPRGTMLLVNVWAIQNDEKIWIDPEVFSPERFEDIEMGNDNGNQFKWLPFGTGRRGCPGENLAMRMTALALGSLIHFFEWERIGDEKEDMSELGGFTAPKARPLVANFRCRPTAVPLLSQT</sequence>
<dbReference type="CDD" id="cd20653">
    <property type="entry name" value="CYP81"/>
    <property type="match status" value="1"/>
</dbReference>
<dbReference type="InterPro" id="IPR001128">
    <property type="entry name" value="Cyt_P450"/>
</dbReference>
<dbReference type="GO" id="GO:0004497">
    <property type="term" value="F:monooxygenase activity"/>
    <property type="evidence" value="ECO:0007669"/>
    <property type="project" value="UniProtKB-KW"/>
</dbReference>
<keyword evidence="4 8" id="KW-0560">Oxidoreductase</keyword>
<dbReference type="PROSITE" id="PS00086">
    <property type="entry name" value="CYTOCHROME_P450"/>
    <property type="match status" value="1"/>
</dbReference>
<keyword evidence="2 7" id="KW-0349">Heme</keyword>
<comment type="cofactor">
    <cofactor evidence="1 7">
        <name>heme</name>
        <dbReference type="ChEBI" id="CHEBI:30413"/>
    </cofactor>
</comment>
<keyword evidence="10" id="KW-1185">Reference proteome</keyword>
<comment type="similarity">
    <text evidence="8">Belongs to the cytochrome P450 family.</text>
</comment>
<dbReference type="SUPFAM" id="SSF48264">
    <property type="entry name" value="Cytochrome P450"/>
    <property type="match status" value="1"/>
</dbReference>
<reference evidence="9" key="1">
    <citation type="submission" date="2023-12" db="EMBL/GenBank/DDBJ databases">
        <title>Genome assembly of Anisodus tanguticus.</title>
        <authorList>
            <person name="Wang Y.-J."/>
        </authorList>
    </citation>
    <scope>NUCLEOTIDE SEQUENCE</scope>
    <source>
        <strain evidence="9">KB-2021</strain>
        <tissue evidence="9">Leaf</tissue>
    </source>
</reference>
<accession>A0AAE1RJ91</accession>
<dbReference type="PRINTS" id="PR00385">
    <property type="entry name" value="P450"/>
</dbReference>
<dbReference type="EMBL" id="JAVYJV010000015">
    <property type="protein sequence ID" value="KAK4352159.1"/>
    <property type="molecule type" value="Genomic_DNA"/>
</dbReference>
<dbReference type="GO" id="GO:0016705">
    <property type="term" value="F:oxidoreductase activity, acting on paired donors, with incorporation or reduction of molecular oxygen"/>
    <property type="evidence" value="ECO:0007669"/>
    <property type="project" value="InterPro"/>
</dbReference>
<evidence type="ECO:0000256" key="8">
    <source>
        <dbReference type="RuleBase" id="RU000461"/>
    </source>
</evidence>
<evidence type="ECO:0000256" key="5">
    <source>
        <dbReference type="ARBA" id="ARBA00023004"/>
    </source>
</evidence>
<comment type="caution">
    <text evidence="9">The sequence shown here is derived from an EMBL/GenBank/DDBJ whole genome shotgun (WGS) entry which is preliminary data.</text>
</comment>
<dbReference type="GO" id="GO:0005506">
    <property type="term" value="F:iron ion binding"/>
    <property type="evidence" value="ECO:0007669"/>
    <property type="project" value="InterPro"/>
</dbReference>
<protein>
    <recommendedName>
        <fullName evidence="11">Cytochrome P450</fullName>
    </recommendedName>
</protein>
<evidence type="ECO:0000313" key="10">
    <source>
        <dbReference type="Proteomes" id="UP001291623"/>
    </source>
</evidence>
<organism evidence="9 10">
    <name type="scientific">Anisodus tanguticus</name>
    <dbReference type="NCBI Taxonomy" id="243964"/>
    <lineage>
        <taxon>Eukaryota</taxon>
        <taxon>Viridiplantae</taxon>
        <taxon>Streptophyta</taxon>
        <taxon>Embryophyta</taxon>
        <taxon>Tracheophyta</taxon>
        <taxon>Spermatophyta</taxon>
        <taxon>Magnoliopsida</taxon>
        <taxon>eudicotyledons</taxon>
        <taxon>Gunneridae</taxon>
        <taxon>Pentapetalae</taxon>
        <taxon>asterids</taxon>
        <taxon>lamiids</taxon>
        <taxon>Solanales</taxon>
        <taxon>Solanaceae</taxon>
        <taxon>Solanoideae</taxon>
        <taxon>Hyoscyameae</taxon>
        <taxon>Anisodus</taxon>
    </lineage>
</organism>